<name>A0A9D4YP27_PEA</name>
<keyword evidence="3" id="KW-1185">Reference proteome</keyword>
<sequence length="179" mass="20508">MTTDFPNQVGIGEQAEDIMKEDNKQKVVAGILALLPQEQCLLPHQRSAQRNQKWKQEQIRKGNKDQEERRSRYDPIPVSYTHLLPILVNVGEIVPKQIKPAKFPYRRKHDPHATCGYLAGYVGQSTEVCHFLKIKVQELIDRNLLCLTPVIAKELIDQKVLNFTKEGLNVKTEKGECSH</sequence>
<dbReference type="Proteomes" id="UP001058974">
    <property type="component" value="Chromosome 1"/>
</dbReference>
<feature type="compositionally biased region" description="Basic and acidic residues" evidence="1">
    <location>
        <begin position="54"/>
        <end position="72"/>
    </location>
</feature>
<reference evidence="2 3" key="1">
    <citation type="journal article" date="2022" name="Nat. Genet.">
        <title>Improved pea reference genome and pan-genome highlight genomic features and evolutionary characteristics.</title>
        <authorList>
            <person name="Yang T."/>
            <person name="Liu R."/>
            <person name="Luo Y."/>
            <person name="Hu S."/>
            <person name="Wang D."/>
            <person name="Wang C."/>
            <person name="Pandey M.K."/>
            <person name="Ge S."/>
            <person name="Xu Q."/>
            <person name="Li N."/>
            <person name="Li G."/>
            <person name="Huang Y."/>
            <person name="Saxena R.K."/>
            <person name="Ji Y."/>
            <person name="Li M."/>
            <person name="Yan X."/>
            <person name="He Y."/>
            <person name="Liu Y."/>
            <person name="Wang X."/>
            <person name="Xiang C."/>
            <person name="Varshney R.K."/>
            <person name="Ding H."/>
            <person name="Gao S."/>
            <person name="Zong X."/>
        </authorList>
    </citation>
    <scope>NUCLEOTIDE SEQUENCE [LARGE SCALE GENOMIC DNA]</scope>
    <source>
        <strain evidence="2 3">cv. Zhongwan 6</strain>
    </source>
</reference>
<feature type="region of interest" description="Disordered" evidence="1">
    <location>
        <begin position="46"/>
        <end position="72"/>
    </location>
</feature>
<accession>A0A9D4YP27</accession>
<dbReference type="PANTHER" id="PTHR32108">
    <property type="entry name" value="DNA-DIRECTED RNA POLYMERASE SUBUNIT ALPHA"/>
    <property type="match status" value="1"/>
</dbReference>
<dbReference type="EMBL" id="JAMSHJ010000001">
    <property type="protein sequence ID" value="KAI5441805.1"/>
    <property type="molecule type" value="Genomic_DNA"/>
</dbReference>
<evidence type="ECO:0000313" key="2">
    <source>
        <dbReference type="EMBL" id="KAI5441805.1"/>
    </source>
</evidence>
<comment type="caution">
    <text evidence="2">The sequence shown here is derived from an EMBL/GenBank/DDBJ whole genome shotgun (WGS) entry which is preliminary data.</text>
</comment>
<proteinExistence type="predicted"/>
<evidence type="ECO:0000313" key="3">
    <source>
        <dbReference type="Proteomes" id="UP001058974"/>
    </source>
</evidence>
<evidence type="ECO:0000256" key="1">
    <source>
        <dbReference type="SAM" id="MobiDB-lite"/>
    </source>
</evidence>
<protein>
    <submittedName>
        <fullName evidence="2">Uncharacterized protein</fullName>
    </submittedName>
</protein>
<dbReference type="AlphaFoldDB" id="A0A9D4YP27"/>
<dbReference type="PANTHER" id="PTHR32108:SF9">
    <property type="entry name" value="REVERSE TRANSCRIPTASE RNASE H-LIKE DOMAIN-CONTAINING PROTEIN"/>
    <property type="match status" value="1"/>
</dbReference>
<organism evidence="2 3">
    <name type="scientific">Pisum sativum</name>
    <name type="common">Garden pea</name>
    <name type="synonym">Lathyrus oleraceus</name>
    <dbReference type="NCBI Taxonomy" id="3888"/>
    <lineage>
        <taxon>Eukaryota</taxon>
        <taxon>Viridiplantae</taxon>
        <taxon>Streptophyta</taxon>
        <taxon>Embryophyta</taxon>
        <taxon>Tracheophyta</taxon>
        <taxon>Spermatophyta</taxon>
        <taxon>Magnoliopsida</taxon>
        <taxon>eudicotyledons</taxon>
        <taxon>Gunneridae</taxon>
        <taxon>Pentapetalae</taxon>
        <taxon>rosids</taxon>
        <taxon>fabids</taxon>
        <taxon>Fabales</taxon>
        <taxon>Fabaceae</taxon>
        <taxon>Papilionoideae</taxon>
        <taxon>50 kb inversion clade</taxon>
        <taxon>NPAAA clade</taxon>
        <taxon>Hologalegina</taxon>
        <taxon>IRL clade</taxon>
        <taxon>Fabeae</taxon>
        <taxon>Lathyrus</taxon>
    </lineage>
</organism>
<gene>
    <name evidence="2" type="ORF">KIW84_011026</name>
</gene>
<dbReference type="Gramene" id="Psat01G0102600-T1">
    <property type="protein sequence ID" value="KAI5441805.1"/>
    <property type="gene ID" value="KIW84_011026"/>
</dbReference>